<evidence type="ECO:0000256" key="1">
    <source>
        <dbReference type="SAM" id="Phobius"/>
    </source>
</evidence>
<dbReference type="OrthoDB" id="3219854at2759"/>
<reference evidence="4 5" key="1">
    <citation type="submission" date="2014-06" db="EMBL/GenBank/DDBJ databases">
        <title>Evolutionary Origins and Diversification of the Mycorrhizal Mutualists.</title>
        <authorList>
            <consortium name="DOE Joint Genome Institute"/>
            <consortium name="Mycorrhizal Genomics Consortium"/>
            <person name="Kohler A."/>
            <person name="Kuo A."/>
            <person name="Nagy L.G."/>
            <person name="Floudas D."/>
            <person name="Copeland A."/>
            <person name="Barry K.W."/>
            <person name="Cichocki N."/>
            <person name="Veneault-Fourrey C."/>
            <person name="LaButti K."/>
            <person name="Lindquist E.A."/>
            <person name="Lipzen A."/>
            <person name="Lundell T."/>
            <person name="Morin E."/>
            <person name="Murat C."/>
            <person name="Riley R."/>
            <person name="Ohm R."/>
            <person name="Sun H."/>
            <person name="Tunlid A."/>
            <person name="Henrissat B."/>
            <person name="Grigoriev I.V."/>
            <person name="Hibbett D.S."/>
            <person name="Martin F."/>
        </authorList>
    </citation>
    <scope>NUCLEOTIDE SEQUENCE [LARGE SCALE GENOMIC DNA]</scope>
    <source>
        <strain evidence="4 5">SS14</strain>
    </source>
</reference>
<feature type="non-terminal residue" evidence="4">
    <location>
        <position position="1"/>
    </location>
</feature>
<keyword evidence="5" id="KW-1185">Reference proteome</keyword>
<evidence type="ECO:0000313" key="4">
    <source>
        <dbReference type="EMBL" id="KIJ32394.1"/>
    </source>
</evidence>
<feature type="transmembrane region" description="Helical" evidence="1">
    <location>
        <begin position="90"/>
        <end position="111"/>
    </location>
</feature>
<feature type="transmembrane region" description="Helical" evidence="1">
    <location>
        <begin position="60"/>
        <end position="84"/>
    </location>
</feature>
<evidence type="ECO:0000313" key="5">
    <source>
        <dbReference type="Proteomes" id="UP000054279"/>
    </source>
</evidence>
<protein>
    <recommendedName>
        <fullName evidence="3">DUF6535 domain-containing protein</fullName>
    </recommendedName>
</protein>
<feature type="non-terminal residue" evidence="4">
    <location>
        <position position="112"/>
    </location>
</feature>
<gene>
    <name evidence="4" type="ORF">M422DRAFT_107013</name>
</gene>
<accession>A0A0C9UCL2</accession>
<organism evidence="4 5">
    <name type="scientific">Sphaerobolus stellatus (strain SS14)</name>
    <dbReference type="NCBI Taxonomy" id="990650"/>
    <lineage>
        <taxon>Eukaryota</taxon>
        <taxon>Fungi</taxon>
        <taxon>Dikarya</taxon>
        <taxon>Basidiomycota</taxon>
        <taxon>Agaricomycotina</taxon>
        <taxon>Agaricomycetes</taxon>
        <taxon>Phallomycetidae</taxon>
        <taxon>Geastrales</taxon>
        <taxon>Sphaerobolaceae</taxon>
        <taxon>Sphaerobolus</taxon>
    </lineage>
</organism>
<evidence type="ECO:0000256" key="2">
    <source>
        <dbReference type="SAM" id="SignalP"/>
    </source>
</evidence>
<name>A0A0C9UCL2_SPHS4</name>
<keyword evidence="1" id="KW-0812">Transmembrane</keyword>
<feature type="domain" description="DUF6535" evidence="3">
    <location>
        <begin position="2"/>
        <end position="85"/>
    </location>
</feature>
<feature type="signal peptide" evidence="2">
    <location>
        <begin position="1"/>
        <end position="16"/>
    </location>
</feature>
<dbReference type="Proteomes" id="UP000054279">
    <property type="component" value="Unassembled WGS sequence"/>
</dbReference>
<dbReference type="InterPro" id="IPR045338">
    <property type="entry name" value="DUF6535"/>
</dbReference>
<dbReference type="EMBL" id="KN837227">
    <property type="protein sequence ID" value="KIJ32394.1"/>
    <property type="molecule type" value="Genomic_DNA"/>
</dbReference>
<keyword evidence="1" id="KW-0472">Membrane</keyword>
<proteinExistence type="predicted"/>
<keyword evidence="2" id="KW-0732">Signal</keyword>
<evidence type="ECO:0000259" key="3">
    <source>
        <dbReference type="Pfam" id="PF20153"/>
    </source>
</evidence>
<keyword evidence="1" id="KW-1133">Transmembrane helix</keyword>
<dbReference type="HOGENOM" id="CLU_134797_0_0_1"/>
<dbReference type="Pfam" id="PF20153">
    <property type="entry name" value="DUF6535"/>
    <property type="match status" value="1"/>
</dbReference>
<feature type="transmembrane region" description="Helical" evidence="1">
    <location>
        <begin position="6"/>
        <end position="23"/>
    </location>
</feature>
<dbReference type="AlphaFoldDB" id="A0A0C9UCL2"/>
<feature type="chain" id="PRO_5002204712" description="DUF6535 domain-containing protein" evidence="2">
    <location>
        <begin position="17"/>
        <end position="112"/>
    </location>
</feature>
<sequence>LINLTWFLALVCSLSAAFVAMLAKQWLHAYTMDTHDPLDMHALQRHFRYTGFTNWKTSKIIYSLPVLLQISFGLFFIGLDILVWSLNRPIGYLTISGTAVLLLFYLFTTLAP</sequence>